<evidence type="ECO:0000313" key="1">
    <source>
        <dbReference type="EMBL" id="JAH97019.1"/>
    </source>
</evidence>
<sequence>MNRQENGRRKLNIKVSVNWQWSPDSEALLLFTGVLPLVEGGRIITFLYFFLNSIASFLIKQQNIQSK</sequence>
<accession>A0A0E9X366</accession>
<dbReference type="AlphaFoldDB" id="A0A0E9X366"/>
<organism evidence="1">
    <name type="scientific">Anguilla anguilla</name>
    <name type="common">European freshwater eel</name>
    <name type="synonym">Muraena anguilla</name>
    <dbReference type="NCBI Taxonomy" id="7936"/>
    <lineage>
        <taxon>Eukaryota</taxon>
        <taxon>Metazoa</taxon>
        <taxon>Chordata</taxon>
        <taxon>Craniata</taxon>
        <taxon>Vertebrata</taxon>
        <taxon>Euteleostomi</taxon>
        <taxon>Actinopterygii</taxon>
        <taxon>Neopterygii</taxon>
        <taxon>Teleostei</taxon>
        <taxon>Anguilliformes</taxon>
        <taxon>Anguillidae</taxon>
        <taxon>Anguilla</taxon>
    </lineage>
</organism>
<proteinExistence type="predicted"/>
<dbReference type="EMBL" id="GBXM01011558">
    <property type="protein sequence ID" value="JAH97019.1"/>
    <property type="molecule type" value="Transcribed_RNA"/>
</dbReference>
<reference evidence="1" key="2">
    <citation type="journal article" date="2015" name="Fish Shellfish Immunol.">
        <title>Early steps in the European eel (Anguilla anguilla)-Vibrio vulnificus interaction in the gills: Role of the RtxA13 toxin.</title>
        <authorList>
            <person name="Callol A."/>
            <person name="Pajuelo D."/>
            <person name="Ebbesson L."/>
            <person name="Teles M."/>
            <person name="MacKenzie S."/>
            <person name="Amaro C."/>
        </authorList>
    </citation>
    <scope>NUCLEOTIDE SEQUENCE</scope>
</reference>
<protein>
    <submittedName>
        <fullName evidence="1">Uncharacterized protein</fullName>
    </submittedName>
</protein>
<name>A0A0E9X366_ANGAN</name>
<reference evidence="1" key="1">
    <citation type="submission" date="2014-11" db="EMBL/GenBank/DDBJ databases">
        <authorList>
            <person name="Amaro Gonzalez C."/>
        </authorList>
    </citation>
    <scope>NUCLEOTIDE SEQUENCE</scope>
</reference>